<dbReference type="PANTHER" id="PTHR44090:SF1">
    <property type="entry name" value="SUPERKILLER COMPLEX PROTEIN 8"/>
    <property type="match status" value="1"/>
</dbReference>
<evidence type="ECO:0000256" key="1">
    <source>
        <dbReference type="ARBA" id="ARBA00022574"/>
    </source>
</evidence>
<feature type="repeat" description="WD" evidence="3">
    <location>
        <begin position="148"/>
        <end position="189"/>
    </location>
</feature>
<gene>
    <name evidence="4" type="ORF">BC936DRAFT_136538</name>
</gene>
<dbReference type="Proteomes" id="UP000268093">
    <property type="component" value="Unassembled WGS sequence"/>
</dbReference>
<dbReference type="GO" id="GO:0016593">
    <property type="term" value="C:Cdc73/Paf1 complex"/>
    <property type="evidence" value="ECO:0007669"/>
    <property type="project" value="TreeGrafter"/>
</dbReference>
<dbReference type="SUPFAM" id="SSF50978">
    <property type="entry name" value="WD40 repeat-like"/>
    <property type="match status" value="1"/>
</dbReference>
<dbReference type="InterPro" id="IPR015943">
    <property type="entry name" value="WD40/YVTN_repeat-like_dom_sf"/>
</dbReference>
<dbReference type="EMBL" id="RBNI01010006">
    <property type="protein sequence ID" value="RUP43927.1"/>
    <property type="molecule type" value="Genomic_DNA"/>
</dbReference>
<feature type="non-terminal residue" evidence="4">
    <location>
        <position position="1"/>
    </location>
</feature>
<evidence type="ECO:0000313" key="4">
    <source>
        <dbReference type="EMBL" id="RUP43927.1"/>
    </source>
</evidence>
<name>A0A433CZB3_9FUNG</name>
<dbReference type="AlphaFoldDB" id="A0A433CZB3"/>
<keyword evidence="5" id="KW-1185">Reference proteome</keyword>
<feature type="repeat" description="WD" evidence="3">
    <location>
        <begin position="11"/>
        <end position="43"/>
    </location>
</feature>
<reference evidence="4 5" key="1">
    <citation type="journal article" date="2018" name="New Phytol.">
        <title>Phylogenomics of Endogonaceae and evolution of mycorrhizas within Mucoromycota.</title>
        <authorList>
            <person name="Chang Y."/>
            <person name="Desiro A."/>
            <person name="Na H."/>
            <person name="Sandor L."/>
            <person name="Lipzen A."/>
            <person name="Clum A."/>
            <person name="Barry K."/>
            <person name="Grigoriev I.V."/>
            <person name="Martin F.M."/>
            <person name="Stajich J.E."/>
            <person name="Smith M.E."/>
            <person name="Bonito G."/>
            <person name="Spatafora J.W."/>
        </authorList>
    </citation>
    <scope>NUCLEOTIDE SEQUENCE [LARGE SCALE GENOMIC DNA]</scope>
    <source>
        <strain evidence="4 5">GMNB39</strain>
    </source>
</reference>
<evidence type="ECO:0000256" key="2">
    <source>
        <dbReference type="ARBA" id="ARBA00022737"/>
    </source>
</evidence>
<dbReference type="Gene3D" id="2.130.10.10">
    <property type="entry name" value="YVTN repeat-like/Quinoprotein amine dehydrogenase"/>
    <property type="match status" value="2"/>
</dbReference>
<keyword evidence="2" id="KW-0677">Repeat</keyword>
<dbReference type="OrthoDB" id="538223at2759"/>
<keyword evidence="1 3" id="KW-0853">WD repeat</keyword>
<dbReference type="InterPro" id="IPR036322">
    <property type="entry name" value="WD40_repeat_dom_sf"/>
</dbReference>
<sequence length="213" mass="23542">PIQYISTIVKDEAHQDGIWSVAWSRNTNLVITGSADNTVNCWDGNSSTLKCTLKGHQLGVISVDVNARGTGTNRLIWWPLLPPSTRNFAFGTLRTKASASKPSTPGQVRVPLHMSIFIRPFSHHPQHSRFAITLCAHRCYFLCCFSSVASHSAEAWAVKFSPDGQYLAAGSHKGDLNIWGVESGAKELTLQTRKKFLLCTAYVRIDRCLEKLG</sequence>
<dbReference type="Pfam" id="PF00400">
    <property type="entry name" value="WD40"/>
    <property type="match status" value="2"/>
</dbReference>
<dbReference type="SMART" id="SM00320">
    <property type="entry name" value="WD40"/>
    <property type="match status" value="3"/>
</dbReference>
<evidence type="ECO:0000256" key="3">
    <source>
        <dbReference type="PROSITE-ProRule" id="PRU00221"/>
    </source>
</evidence>
<proteinExistence type="predicted"/>
<comment type="caution">
    <text evidence="4">The sequence shown here is derived from an EMBL/GenBank/DDBJ whole genome shotgun (WGS) entry which is preliminary data.</text>
</comment>
<organism evidence="4 5">
    <name type="scientific">Jimgerdemannia flammicorona</name>
    <dbReference type="NCBI Taxonomy" id="994334"/>
    <lineage>
        <taxon>Eukaryota</taxon>
        <taxon>Fungi</taxon>
        <taxon>Fungi incertae sedis</taxon>
        <taxon>Mucoromycota</taxon>
        <taxon>Mucoromycotina</taxon>
        <taxon>Endogonomycetes</taxon>
        <taxon>Endogonales</taxon>
        <taxon>Endogonaceae</taxon>
        <taxon>Jimgerdemannia</taxon>
    </lineage>
</organism>
<dbReference type="PROSITE" id="PS50294">
    <property type="entry name" value="WD_REPEATS_REGION"/>
    <property type="match status" value="2"/>
</dbReference>
<protein>
    <submittedName>
        <fullName evidence="4">WD40-repeat-containing domain protein</fullName>
    </submittedName>
</protein>
<dbReference type="PROSITE" id="PS50082">
    <property type="entry name" value="WD_REPEATS_2"/>
    <property type="match status" value="2"/>
</dbReference>
<dbReference type="InterPro" id="IPR001680">
    <property type="entry name" value="WD40_rpt"/>
</dbReference>
<dbReference type="PANTHER" id="PTHR44090">
    <property type="entry name" value="WD REPEAT-CONTAINING PROTEIN 61"/>
    <property type="match status" value="1"/>
</dbReference>
<dbReference type="InterPro" id="IPR051510">
    <property type="entry name" value="SKI8"/>
</dbReference>
<accession>A0A433CZB3</accession>
<evidence type="ECO:0000313" key="5">
    <source>
        <dbReference type="Proteomes" id="UP000268093"/>
    </source>
</evidence>